<dbReference type="InterPro" id="IPR033308">
    <property type="entry name" value="PGAP5/Cdc1/Ted1"/>
</dbReference>
<proteinExistence type="predicted"/>
<keyword evidence="3 5" id="KW-1133">Transmembrane helix</keyword>
<dbReference type="GO" id="GO:0006506">
    <property type="term" value="P:GPI anchor biosynthetic process"/>
    <property type="evidence" value="ECO:0007669"/>
    <property type="project" value="InterPro"/>
</dbReference>
<keyword evidence="7" id="KW-0378">Hydrolase</keyword>
<keyword evidence="7" id="KW-0132">Cell division</keyword>
<dbReference type="AlphaFoldDB" id="A0A1L8DWE6"/>
<dbReference type="SUPFAM" id="SSF56300">
    <property type="entry name" value="Metallo-dependent phosphatases"/>
    <property type="match status" value="1"/>
</dbReference>
<evidence type="ECO:0000313" key="7">
    <source>
        <dbReference type="EMBL" id="JAV10743.1"/>
    </source>
</evidence>
<reference evidence="7" key="1">
    <citation type="submission" date="2016-12" db="EMBL/GenBank/DDBJ databases">
        <title>An insight into the sialome and mialome of the sand fly, Nyssomyia neivai.</title>
        <authorList>
            <person name="Sebastian V."/>
            <person name="Goulart T.M."/>
            <person name="Oliveira W."/>
            <person name="Calvo E."/>
            <person name="Oliveira L.F."/>
            <person name="Pinto M.C."/>
            <person name="Rosselino A.M."/>
            <person name="Ribeiro J.M."/>
        </authorList>
    </citation>
    <scope>NUCLEOTIDE SEQUENCE</scope>
</reference>
<keyword evidence="7" id="KW-0131">Cell cycle</keyword>
<keyword evidence="4 5" id="KW-0472">Membrane</keyword>
<dbReference type="InterPro" id="IPR004843">
    <property type="entry name" value="Calcineurin-like_PHP"/>
</dbReference>
<protein>
    <submittedName>
        <fullName evidence="7">Putative cell division control protein/ dna repair exonuclease</fullName>
    </submittedName>
</protein>
<dbReference type="GO" id="GO:0051301">
    <property type="term" value="P:cell division"/>
    <property type="evidence" value="ECO:0007669"/>
    <property type="project" value="UniProtKB-KW"/>
</dbReference>
<comment type="subcellular location">
    <subcellularLocation>
        <location evidence="1">Membrane</location>
        <topology evidence="1">Multi-pass membrane protein</topology>
    </subcellularLocation>
</comment>
<dbReference type="GO" id="GO:0005783">
    <property type="term" value="C:endoplasmic reticulum"/>
    <property type="evidence" value="ECO:0007669"/>
    <property type="project" value="TreeGrafter"/>
</dbReference>
<name>A0A1L8DWE6_9DIPT</name>
<evidence type="ECO:0000256" key="5">
    <source>
        <dbReference type="SAM" id="Phobius"/>
    </source>
</evidence>
<keyword evidence="2 5" id="KW-0812">Transmembrane</keyword>
<sequence>MAFRSFSPRSGRRFLGIIALAIVFYNEFLVYKIQSLSWKSIPCQSGNCTRILLVADPQLIGQTFDTSFYNPLAIHDSDRYLKKSFREVLDHTRPHIIPFLGDLFDEGSVATNEEYSSYLRRFHDIFHTDSSIMKIYVPGDNDIGGENGEIVTPTKVNRFKSTFHTKNTYSWNNLIFYEANRLTREIPQPSTTPAPPYSSQRRFVLSHMSLLFYNDAFQERVLRYVLPHVIFTGHLHRSLFIRKSLKLSEFTRAHPLNANSERHMVNSFDLRDAETFLEIMVPTCSYRMGERNIGFGYAVVDGEDLLYTVLWSVDRFAQLFLYLIYILVCFIFLTTKLIFTCSIFATKKLQRLRITYSKV</sequence>
<dbReference type="PANTHER" id="PTHR13315">
    <property type="entry name" value="METALLO PHOSPHOESTERASE RELATED"/>
    <property type="match status" value="1"/>
</dbReference>
<dbReference type="Pfam" id="PF00149">
    <property type="entry name" value="Metallophos"/>
    <property type="match status" value="1"/>
</dbReference>
<keyword evidence="7" id="KW-0269">Exonuclease</keyword>
<evidence type="ECO:0000256" key="1">
    <source>
        <dbReference type="ARBA" id="ARBA00004141"/>
    </source>
</evidence>
<feature type="transmembrane region" description="Helical" evidence="5">
    <location>
        <begin position="319"/>
        <end position="345"/>
    </location>
</feature>
<dbReference type="InterPro" id="IPR029052">
    <property type="entry name" value="Metallo-depent_PP-like"/>
</dbReference>
<dbReference type="Gene3D" id="3.60.21.10">
    <property type="match status" value="1"/>
</dbReference>
<evidence type="ECO:0000256" key="3">
    <source>
        <dbReference type="ARBA" id="ARBA00022989"/>
    </source>
</evidence>
<dbReference type="EMBL" id="GFDF01003341">
    <property type="protein sequence ID" value="JAV10743.1"/>
    <property type="molecule type" value="Transcribed_RNA"/>
</dbReference>
<evidence type="ECO:0000259" key="6">
    <source>
        <dbReference type="Pfam" id="PF00149"/>
    </source>
</evidence>
<feature type="domain" description="Calcineurin-like phosphoesterase" evidence="6">
    <location>
        <begin position="50"/>
        <end position="237"/>
    </location>
</feature>
<dbReference type="PANTHER" id="PTHR13315:SF4">
    <property type="entry name" value="METALLOPHOSPHOESTERASE, ISOFORM E"/>
    <property type="match status" value="1"/>
</dbReference>
<evidence type="ECO:0000256" key="4">
    <source>
        <dbReference type="ARBA" id="ARBA00023136"/>
    </source>
</evidence>
<evidence type="ECO:0000256" key="2">
    <source>
        <dbReference type="ARBA" id="ARBA00022692"/>
    </source>
</evidence>
<organism evidence="7">
    <name type="scientific">Nyssomyia neivai</name>
    <dbReference type="NCBI Taxonomy" id="330878"/>
    <lineage>
        <taxon>Eukaryota</taxon>
        <taxon>Metazoa</taxon>
        <taxon>Ecdysozoa</taxon>
        <taxon>Arthropoda</taxon>
        <taxon>Hexapoda</taxon>
        <taxon>Insecta</taxon>
        <taxon>Pterygota</taxon>
        <taxon>Neoptera</taxon>
        <taxon>Endopterygota</taxon>
        <taxon>Diptera</taxon>
        <taxon>Nematocera</taxon>
        <taxon>Psychodoidea</taxon>
        <taxon>Psychodidae</taxon>
        <taxon>Nyssomyia</taxon>
    </lineage>
</organism>
<dbReference type="GO" id="GO:0004527">
    <property type="term" value="F:exonuclease activity"/>
    <property type="evidence" value="ECO:0007669"/>
    <property type="project" value="UniProtKB-KW"/>
</dbReference>
<dbReference type="GO" id="GO:0016020">
    <property type="term" value="C:membrane"/>
    <property type="evidence" value="ECO:0007669"/>
    <property type="project" value="UniProtKB-SubCell"/>
</dbReference>
<accession>A0A1L8DWE6</accession>
<keyword evidence="7" id="KW-0540">Nuclease</keyword>